<dbReference type="GO" id="GO:0017004">
    <property type="term" value="P:cytochrome complex assembly"/>
    <property type="evidence" value="ECO:0007669"/>
    <property type="project" value="InterPro"/>
</dbReference>
<dbReference type="PANTHER" id="PTHR38034">
    <property type="entry name" value="INNER MEMBRANE PROTEIN YPJD"/>
    <property type="match status" value="1"/>
</dbReference>
<dbReference type="EMBL" id="CP003557">
    <property type="protein sequence ID" value="AFN73856.1"/>
    <property type="molecule type" value="Genomic_DNA"/>
</dbReference>
<dbReference type="GO" id="GO:0020037">
    <property type="term" value="F:heme binding"/>
    <property type="evidence" value="ECO:0007669"/>
    <property type="project" value="InterPro"/>
</dbReference>
<feature type="transmembrane region" description="Helical" evidence="1">
    <location>
        <begin position="245"/>
        <end position="266"/>
    </location>
</feature>
<name>I7A1I7_MELRP</name>
<dbReference type="HOGENOM" id="CLU_1014805_0_0_10"/>
<keyword evidence="1" id="KW-0812">Transmembrane</keyword>
<dbReference type="InterPro" id="IPR052372">
    <property type="entry name" value="YpjD/HemX"/>
</dbReference>
<feature type="transmembrane region" description="Helical" evidence="1">
    <location>
        <begin position="6"/>
        <end position="28"/>
    </location>
</feature>
<evidence type="ECO:0000313" key="3">
    <source>
        <dbReference type="EMBL" id="AFN73856.1"/>
    </source>
</evidence>
<dbReference type="PANTHER" id="PTHR38034:SF1">
    <property type="entry name" value="INNER MEMBRANE PROTEIN YPJD"/>
    <property type="match status" value="1"/>
</dbReference>
<feature type="transmembrane region" description="Helical" evidence="1">
    <location>
        <begin position="218"/>
        <end position="238"/>
    </location>
</feature>
<dbReference type="RefSeq" id="WP_014855293.1">
    <property type="nucleotide sequence ID" value="NC_018178.1"/>
</dbReference>
<dbReference type="InterPro" id="IPR002541">
    <property type="entry name" value="Cyt_c_assembly"/>
</dbReference>
<keyword evidence="1" id="KW-1133">Transmembrane helix</keyword>
<dbReference type="STRING" id="1191523.MROS_0613"/>
<feature type="transmembrane region" description="Helical" evidence="1">
    <location>
        <begin position="181"/>
        <end position="206"/>
    </location>
</feature>
<feature type="transmembrane region" description="Helical" evidence="1">
    <location>
        <begin position="134"/>
        <end position="160"/>
    </location>
</feature>
<evidence type="ECO:0000256" key="1">
    <source>
        <dbReference type="SAM" id="Phobius"/>
    </source>
</evidence>
<evidence type="ECO:0000313" key="4">
    <source>
        <dbReference type="Proteomes" id="UP000009011"/>
    </source>
</evidence>
<dbReference type="KEGG" id="mro:MROS_0613"/>
<reference evidence="3 4" key="1">
    <citation type="journal article" date="2013" name="PLoS ONE">
        <title>Genomic analysis of Melioribacter roseus, facultatively anaerobic organotrophic bacterium representing a novel deep lineage within Bacteriodetes/Chlorobi group.</title>
        <authorList>
            <person name="Kadnikov V.V."/>
            <person name="Mardanov A.V."/>
            <person name="Podosokorskaya O.A."/>
            <person name="Gavrilov S.N."/>
            <person name="Kublanov I.V."/>
            <person name="Beletsky A.V."/>
            <person name="Bonch-Osmolovskaya E.A."/>
            <person name="Ravin N.V."/>
        </authorList>
    </citation>
    <scope>NUCLEOTIDE SEQUENCE [LARGE SCALE GENOMIC DNA]</scope>
    <source>
        <strain evidence="4">JCM 17771 / P3M-2</strain>
    </source>
</reference>
<feature type="domain" description="Cytochrome c assembly protein" evidence="2">
    <location>
        <begin position="44"/>
        <end position="271"/>
    </location>
</feature>
<organism evidence="3 4">
    <name type="scientific">Melioribacter roseus (strain DSM 23840 / JCM 17771 / VKM B-2668 / P3M-2)</name>
    <dbReference type="NCBI Taxonomy" id="1191523"/>
    <lineage>
        <taxon>Bacteria</taxon>
        <taxon>Pseudomonadati</taxon>
        <taxon>Ignavibacteriota</taxon>
        <taxon>Ignavibacteria</taxon>
        <taxon>Ignavibacteriales</taxon>
        <taxon>Melioribacteraceae</taxon>
        <taxon>Melioribacter</taxon>
    </lineage>
</organism>
<feature type="transmembrane region" description="Helical" evidence="1">
    <location>
        <begin position="70"/>
        <end position="89"/>
    </location>
</feature>
<evidence type="ECO:0000259" key="2">
    <source>
        <dbReference type="Pfam" id="PF01578"/>
    </source>
</evidence>
<dbReference type="AlphaFoldDB" id="I7A1I7"/>
<sequence>MLSTISFFNILLPFLYIIVLSVYAFDFFSEKSKFTHSKRIFLFVTLISHILYIIFRTVEFDHTPITSKFEIFSLLACSIAFSYFLLELLTDIRGTGTFILFFPVIFQIVSSLFIEHNYQVPEVLRNRMLGIHVISALLGYSGFTISAVYGILFLILYKNLKTNKFGLIFNRLPSLEILEKLSFYSVLIGFILLTVAMIIGIIWLPSAFPDFSYGDPKLVGTFFVWIIYCLGIASKLIGKWYGRKVIIFSLTGFVLTMVSLILTSTLQNTFHSFY</sequence>
<keyword evidence="1" id="KW-0472">Membrane</keyword>
<dbReference type="OrthoDB" id="597485at2"/>
<feature type="transmembrane region" description="Helical" evidence="1">
    <location>
        <begin position="96"/>
        <end position="114"/>
    </location>
</feature>
<proteinExistence type="predicted"/>
<feature type="transmembrane region" description="Helical" evidence="1">
    <location>
        <begin position="40"/>
        <end position="58"/>
    </location>
</feature>
<keyword evidence="4" id="KW-1185">Reference proteome</keyword>
<protein>
    <submittedName>
        <fullName evidence="3">Cytochrome c assembly protein</fullName>
    </submittedName>
</protein>
<dbReference type="Pfam" id="PF01578">
    <property type="entry name" value="Cytochrom_C_asm"/>
    <property type="match status" value="1"/>
</dbReference>
<dbReference type="eggNOG" id="COG0755">
    <property type="taxonomic scope" value="Bacteria"/>
</dbReference>
<dbReference type="Proteomes" id="UP000009011">
    <property type="component" value="Chromosome"/>
</dbReference>
<accession>I7A1I7</accession>
<gene>
    <name evidence="3" type="ordered locus">MROS_0613</name>
</gene>